<name>A0AAP9GXS9_9GAMM</name>
<accession>A0AAP9GXS9</accession>
<evidence type="ECO:0000313" key="2">
    <source>
        <dbReference type="Proteomes" id="UP000405075"/>
    </source>
</evidence>
<sequence>MVHDQQKSLIMCVTPLQMLIAEKIIHKFKDQKFDVMVVALVDNEKYRYYYKKLEKISCNSFYYVPKDGFLGFLEYINVLKENGFAKKYTNCFLASIDSRHFQYIISKNKNTNIYTFDDGTANIIKNSLYYINEKIPSWKKMIWNFIGIDFYMEDIKKSSKKHYSLYEKVSNIVENTEYLKLFESSKYKSESTKKINIYLGQPLIEISDKFTEQYILKALDNLQIDYYFPHPREKLIPKGNFEIISTPLIFEDYLIEYLAENQTVEINLYSYISSALLNVKGLDRVNVNYIFDNYLIDKYSVFYGFVENEFDISIVKVD</sequence>
<dbReference type="Pfam" id="PF07922">
    <property type="entry name" value="Glyco_transf_52"/>
    <property type="match status" value="1"/>
</dbReference>
<protein>
    <recommendedName>
        <fullName evidence="3">CMP-N-acetylneuraminate-beta-galactosamide-alpha-2, 3-sialyltransferase</fullName>
    </recommendedName>
</protein>
<dbReference type="EMBL" id="CP046045">
    <property type="protein sequence ID" value="QGM28722.1"/>
    <property type="molecule type" value="Genomic_DNA"/>
</dbReference>
<reference evidence="2" key="1">
    <citation type="submission" date="2019-11" db="EMBL/GenBank/DDBJ databases">
        <title>Escherichia coli 1916D6.</title>
        <authorList>
            <person name="Yao H."/>
            <person name="Du X."/>
            <person name="Yu R."/>
            <person name="Li A."/>
        </authorList>
    </citation>
    <scope>NUCLEOTIDE SEQUENCE [LARGE SCALE GENOMIC DNA]</scope>
    <source>
        <strain evidence="2">19110F47</strain>
    </source>
</reference>
<evidence type="ECO:0000313" key="1">
    <source>
        <dbReference type="EMBL" id="QGM28722.1"/>
    </source>
</evidence>
<proteinExistence type="predicted"/>
<dbReference type="InterPro" id="IPR012477">
    <property type="entry name" value="Glyco_transf_52"/>
</dbReference>
<evidence type="ECO:0008006" key="3">
    <source>
        <dbReference type="Google" id="ProtNLM"/>
    </source>
</evidence>
<dbReference type="AlphaFoldDB" id="A0AAP9GXS9"/>
<dbReference type="RefSeq" id="WP_154321201.1">
    <property type="nucleotide sequence ID" value="NZ_CP046045.1"/>
</dbReference>
<dbReference type="Proteomes" id="UP000405075">
    <property type="component" value="Chromosome"/>
</dbReference>
<dbReference type="Gene3D" id="3.30.370.20">
    <property type="match status" value="1"/>
</dbReference>
<gene>
    <name evidence="1" type="ORF">GJD93_14080</name>
</gene>
<organism evidence="1 2">
    <name type="scientific">Acinetobacter towneri</name>
    <dbReference type="NCBI Taxonomy" id="202956"/>
    <lineage>
        <taxon>Bacteria</taxon>
        <taxon>Pseudomonadati</taxon>
        <taxon>Pseudomonadota</taxon>
        <taxon>Gammaproteobacteria</taxon>
        <taxon>Moraxellales</taxon>
        <taxon>Moraxellaceae</taxon>
        <taxon>Acinetobacter</taxon>
    </lineage>
</organism>